<dbReference type="OrthoDB" id="364758at2759"/>
<dbReference type="InParanoid" id="Q4UAY5"/>
<dbReference type="EMBL" id="CR940352">
    <property type="protein sequence ID" value="CAI76016.1"/>
    <property type="molecule type" value="Genomic_DNA"/>
</dbReference>
<protein>
    <submittedName>
        <fullName evidence="1">Uncharacterized protein</fullName>
    </submittedName>
</protein>
<organism evidence="1 2">
    <name type="scientific">Theileria annulata</name>
    <dbReference type="NCBI Taxonomy" id="5874"/>
    <lineage>
        <taxon>Eukaryota</taxon>
        <taxon>Sar</taxon>
        <taxon>Alveolata</taxon>
        <taxon>Apicomplexa</taxon>
        <taxon>Aconoidasida</taxon>
        <taxon>Piroplasmida</taxon>
        <taxon>Theileriidae</taxon>
        <taxon>Theileria</taxon>
    </lineage>
</organism>
<proteinExistence type="predicted"/>
<dbReference type="VEuPathDB" id="PiroplasmaDB:TA18355"/>
<keyword evidence="2" id="KW-1185">Reference proteome</keyword>
<evidence type="ECO:0000313" key="1">
    <source>
        <dbReference type="EMBL" id="CAI76016.1"/>
    </source>
</evidence>
<sequence length="413" mass="47692">MVLQKLVNSTNVVFHMLDLQPYAMVLPMDKHTSDKNKLKIFSKILKNNPDTYSIYKSHNIQFYNINTNTTGTMSNGVTDVTNSTGITTTTGPIGTRFESKFNNTLNNEEDIDISNDMEKNVKLEHLKIKQTTNSGDVENIFMGVKRFLDRLDSENIIGCMIILAQKSSDRTSISPIAGGIVEVFDDYERSIQTLWLNNNISNYVNFINLKGKKNARKLITNLDDQILSKIVLSTLTLRLCAHAYQMTLPNSKRIQHKSRLISIYHQMGQTFPHFAYNFIKEEMQFSKHYEINHLSIKHNDNPKIPCRCLKPIYDNFDGTNQMIGTTINIETDLNSFGNDNLLFFGITESRFTGMYNSTYENILIGFMNLLSGKLSDISKIERFETLNYYEEEDDYKTKRHKVNFRSKRLQNRI</sequence>
<name>Q4UAY5_THEAN</name>
<accession>Q4UAY5</accession>
<dbReference type="AlphaFoldDB" id="Q4UAY5"/>
<dbReference type="eggNOG" id="ENOG502QXCI">
    <property type="taxonomic scope" value="Eukaryota"/>
</dbReference>
<dbReference type="OMA" id="CAHAYQM"/>
<dbReference type="Proteomes" id="UP000001950">
    <property type="component" value="Chromosome 3"/>
</dbReference>
<dbReference type="RefSeq" id="XP_955492.1">
    <property type="nucleotide sequence ID" value="XM_950399.1"/>
</dbReference>
<gene>
    <name evidence="1" type="ORF">TA18355</name>
</gene>
<reference evidence="1 2" key="1">
    <citation type="journal article" date="2005" name="Science">
        <title>Genome of the host-cell transforming parasite Theileria annulata compared with T. parva.</title>
        <authorList>
            <person name="Pain A."/>
            <person name="Renauld H."/>
            <person name="Berriman M."/>
            <person name="Murphy L."/>
            <person name="Yeats C.A."/>
            <person name="Weir W."/>
            <person name="Kerhornou A."/>
            <person name="Aslett M."/>
            <person name="Bishop R."/>
            <person name="Bouchier C."/>
            <person name="Cochet M."/>
            <person name="Coulson R.M.R."/>
            <person name="Cronin A."/>
            <person name="de Villiers E.P."/>
            <person name="Fraser A."/>
            <person name="Fosker N."/>
            <person name="Gardner M."/>
            <person name="Goble A."/>
            <person name="Griffiths-Jones S."/>
            <person name="Harris D.E."/>
            <person name="Katzer F."/>
            <person name="Larke N."/>
            <person name="Lord A."/>
            <person name="Maser P."/>
            <person name="McKellar S."/>
            <person name="Mooney P."/>
            <person name="Morton F."/>
            <person name="Nene V."/>
            <person name="O'Neil S."/>
            <person name="Price C."/>
            <person name="Quail M.A."/>
            <person name="Rabbinowitsch E."/>
            <person name="Rawlings N.D."/>
            <person name="Rutter S."/>
            <person name="Saunders D."/>
            <person name="Seeger K."/>
            <person name="Shah T."/>
            <person name="Squares R."/>
            <person name="Squares S."/>
            <person name="Tivey A."/>
            <person name="Walker A.R."/>
            <person name="Woodward J."/>
            <person name="Dobbelaere D.A.E."/>
            <person name="Langsley G."/>
            <person name="Rajandream M.A."/>
            <person name="McKeever D."/>
            <person name="Shiels B."/>
            <person name="Tait A."/>
            <person name="Barrell B.G."/>
            <person name="Hall N."/>
        </authorList>
    </citation>
    <scope>NUCLEOTIDE SEQUENCE [LARGE SCALE GENOMIC DNA]</scope>
    <source>
        <strain evidence="2">Ankara</strain>
    </source>
</reference>
<dbReference type="KEGG" id="tan:TA18355"/>
<dbReference type="GeneID" id="3865147"/>
<evidence type="ECO:0000313" key="2">
    <source>
        <dbReference type="Proteomes" id="UP000001950"/>
    </source>
</evidence>